<comment type="similarity">
    <text evidence="1">Belongs to the HipA Ser/Thr kinase family.</text>
</comment>
<evidence type="ECO:0000259" key="4">
    <source>
        <dbReference type="Pfam" id="PF07804"/>
    </source>
</evidence>
<comment type="caution">
    <text evidence="5">The sequence shown here is derived from an EMBL/GenBank/DDBJ whole genome shotgun (WGS) entry which is preliminary data.</text>
</comment>
<accession>A0ABX2FUT5</accession>
<keyword evidence="6" id="KW-1185">Reference proteome</keyword>
<gene>
    <name evidence="5" type="ORF">HNP98_003795</name>
</gene>
<dbReference type="EMBL" id="JABSNP010000023">
    <property type="protein sequence ID" value="NRT20950.1"/>
    <property type="molecule type" value="Genomic_DNA"/>
</dbReference>
<evidence type="ECO:0000256" key="1">
    <source>
        <dbReference type="ARBA" id="ARBA00010164"/>
    </source>
</evidence>
<dbReference type="InterPro" id="IPR012893">
    <property type="entry name" value="HipA-like_C"/>
</dbReference>
<organism evidence="5 6">
    <name type="scientific">Hymenobacter caeli</name>
    <dbReference type="NCBI Taxonomy" id="2735894"/>
    <lineage>
        <taxon>Bacteria</taxon>
        <taxon>Pseudomonadati</taxon>
        <taxon>Bacteroidota</taxon>
        <taxon>Cytophagia</taxon>
        <taxon>Cytophagales</taxon>
        <taxon>Hymenobacteraceae</taxon>
        <taxon>Hymenobacter</taxon>
    </lineage>
</organism>
<evidence type="ECO:0000256" key="3">
    <source>
        <dbReference type="ARBA" id="ARBA00022777"/>
    </source>
</evidence>
<dbReference type="EC" id="2.7.11.1" evidence="5"/>
<reference evidence="5 6" key="1">
    <citation type="submission" date="2020-05" db="EMBL/GenBank/DDBJ databases">
        <title>Genomic Encyclopedia of Type Strains, Phase IV (KMG-V): Genome sequencing to study the core and pangenomes of soil and plant-associated prokaryotes.</title>
        <authorList>
            <person name="Whitman W."/>
        </authorList>
    </citation>
    <scope>NUCLEOTIDE SEQUENCE [LARGE SCALE GENOMIC DNA]</scope>
    <source>
        <strain evidence="5 6">9A</strain>
    </source>
</reference>
<proteinExistence type="inferred from homology"/>
<dbReference type="Gene3D" id="1.10.1070.20">
    <property type="match status" value="1"/>
</dbReference>
<dbReference type="Proteomes" id="UP000779507">
    <property type="component" value="Unassembled WGS sequence"/>
</dbReference>
<keyword evidence="2 5" id="KW-0808">Transferase</keyword>
<dbReference type="GO" id="GO:0004674">
    <property type="term" value="F:protein serine/threonine kinase activity"/>
    <property type="evidence" value="ECO:0007669"/>
    <property type="project" value="UniProtKB-EC"/>
</dbReference>
<keyword evidence="3 5" id="KW-0418">Kinase</keyword>
<evidence type="ECO:0000313" key="6">
    <source>
        <dbReference type="Proteomes" id="UP000779507"/>
    </source>
</evidence>
<dbReference type="PANTHER" id="PTHR37419:SF1">
    <property type="entry name" value="SERINE_THREONINE-PROTEIN KINASE TOXIN HIPA"/>
    <property type="match status" value="1"/>
</dbReference>
<feature type="domain" description="HipA-like C-terminal" evidence="4">
    <location>
        <begin position="57"/>
        <end position="287"/>
    </location>
</feature>
<evidence type="ECO:0000256" key="2">
    <source>
        <dbReference type="ARBA" id="ARBA00022679"/>
    </source>
</evidence>
<dbReference type="PANTHER" id="PTHR37419">
    <property type="entry name" value="SERINE/THREONINE-PROTEIN KINASE TOXIN HIPA"/>
    <property type="match status" value="1"/>
</dbReference>
<dbReference type="RefSeq" id="WP_173811717.1">
    <property type="nucleotide sequence ID" value="NZ_JABSNP010000023.1"/>
</dbReference>
<name>A0ABX2FUT5_9BACT</name>
<evidence type="ECO:0000313" key="5">
    <source>
        <dbReference type="EMBL" id="NRT20950.1"/>
    </source>
</evidence>
<dbReference type="Pfam" id="PF07804">
    <property type="entry name" value="HipA_C"/>
    <property type="match status" value="1"/>
</dbReference>
<protein>
    <submittedName>
        <fullName evidence="5">Serine/threonine-protein kinase HipA</fullName>
        <ecNumber evidence="5">2.7.11.1</ecNumber>
    </submittedName>
</protein>
<dbReference type="InterPro" id="IPR052028">
    <property type="entry name" value="HipA_Ser/Thr_kinase"/>
</dbReference>
<sequence length="318" mass="34988">MSRCLYCYQPLPATTEGPAYHPACSRKLFGKAVPPAFPYTEAEMLALAEAVVRQHITVTGVQPKLSLSVAPAGAAGQPSRFTIVGALDGEYILKPPTARYPHLPEVEDLTMHLATLAHLPTVPHGLLRLEGGALAYVTRRIDRVKGRKLAMEDMCQLTERLTENKYDGSHEQVAKAILKYSANPGLDVVNYYELVLFSFLTGNADMHLKNFSLLQTPGLGYGLAPAYDLVATALVNPADTEELALTLNGKKKRLRQTDFRQAAQRAGVDDKVVTGMLSRFEKAQPAWHEFIDSSFVPEALQQQFHQLLDSRFGQLGLT</sequence>